<sequence>MNQIRILVIFLALTATVAGASELEGAWELVSGEYVDPKGELIDYQAIEMKSLKVISGSHFSFTSMKGDEFWASGTGTYAFEQGNYTETLGYNSFGVKPGGTFSFKSKVEGEYWYNSRWEGDKRVEYEVWQRIK</sequence>
<evidence type="ECO:0000256" key="1">
    <source>
        <dbReference type="SAM" id="SignalP"/>
    </source>
</evidence>
<dbReference type="Proteomes" id="UP000614272">
    <property type="component" value="Unassembled WGS sequence"/>
</dbReference>
<reference evidence="3" key="1">
    <citation type="journal article" date="2019" name="Int. J. Syst. Evol. Microbiol.">
        <title>The Global Catalogue of Microorganisms (GCM) 10K type strain sequencing project: providing services to taxonomists for standard genome sequencing and annotation.</title>
        <authorList>
            <consortium name="The Broad Institute Genomics Platform"/>
            <consortium name="The Broad Institute Genome Sequencing Center for Infectious Disease"/>
            <person name="Wu L."/>
            <person name="Ma J."/>
        </authorList>
    </citation>
    <scope>NUCLEOTIDE SEQUENCE [LARGE SCALE GENOMIC DNA]</scope>
    <source>
        <strain evidence="3">CGMCC 1.12923</strain>
    </source>
</reference>
<accession>A0ABQ1RCW8</accession>
<dbReference type="RefSeq" id="WP_099034287.1">
    <property type="nucleotide sequence ID" value="NZ_BMGJ01000006.1"/>
</dbReference>
<name>A0ABQ1RCW8_9ALTE</name>
<organism evidence="2 3">
    <name type="scientific">Lacimicrobium alkaliphilum</name>
    <dbReference type="NCBI Taxonomy" id="1526571"/>
    <lineage>
        <taxon>Bacteria</taxon>
        <taxon>Pseudomonadati</taxon>
        <taxon>Pseudomonadota</taxon>
        <taxon>Gammaproteobacteria</taxon>
        <taxon>Alteromonadales</taxon>
        <taxon>Alteromonadaceae</taxon>
        <taxon>Lacimicrobium</taxon>
    </lineage>
</organism>
<dbReference type="Gene3D" id="2.40.128.490">
    <property type="entry name" value="Uncharacterised protein PF14869, DUF4488"/>
    <property type="match status" value="1"/>
</dbReference>
<dbReference type="EMBL" id="BMGJ01000006">
    <property type="protein sequence ID" value="GGD62954.1"/>
    <property type="molecule type" value="Genomic_DNA"/>
</dbReference>
<proteinExistence type="predicted"/>
<evidence type="ECO:0000313" key="3">
    <source>
        <dbReference type="Proteomes" id="UP000614272"/>
    </source>
</evidence>
<protein>
    <recommendedName>
        <fullName evidence="4">Extracellular endo-alpha-(1-&gt;5)-L-arabinanase C-terminal domain-containing protein</fullName>
    </recommendedName>
</protein>
<evidence type="ECO:0008006" key="4">
    <source>
        <dbReference type="Google" id="ProtNLM"/>
    </source>
</evidence>
<feature type="chain" id="PRO_5045118241" description="Extracellular endo-alpha-(1-&gt;5)-L-arabinanase C-terminal domain-containing protein" evidence="1">
    <location>
        <begin position="21"/>
        <end position="133"/>
    </location>
</feature>
<gene>
    <name evidence="2" type="ORF">GCM10011357_17790</name>
</gene>
<feature type="signal peptide" evidence="1">
    <location>
        <begin position="1"/>
        <end position="20"/>
    </location>
</feature>
<keyword evidence="1" id="KW-0732">Signal</keyword>
<evidence type="ECO:0000313" key="2">
    <source>
        <dbReference type="EMBL" id="GGD62954.1"/>
    </source>
</evidence>
<keyword evidence="3" id="KW-1185">Reference proteome</keyword>
<comment type="caution">
    <text evidence="2">The sequence shown here is derived from an EMBL/GenBank/DDBJ whole genome shotgun (WGS) entry which is preliminary data.</text>
</comment>